<dbReference type="EMBL" id="OC866068">
    <property type="protein sequence ID" value="CAD7632749.1"/>
    <property type="molecule type" value="Genomic_DNA"/>
</dbReference>
<feature type="chain" id="PRO_5036211715" evidence="1">
    <location>
        <begin position="19"/>
        <end position="194"/>
    </location>
</feature>
<evidence type="ECO:0000256" key="1">
    <source>
        <dbReference type="SAM" id="SignalP"/>
    </source>
</evidence>
<name>A0A7R9Q587_9ACAR</name>
<sequence>MFKIVAAIFLTLAIGANCATLPDTDQTKPDERCFGGFGGGFPGGFGGLGGFGGGFPGFFGKRDVETEAQEVVAEPEEQCDKQVAEPEVEITEEVKPEEKCFGGFGGFPGGFGGFGGGFPGFFGKRDVETEVKEVVAEPEVEIVAEVHDLGEPVAVEAESEVEVKPDAKCFGGFGGGFGGFPGGFGGGFPVGFGK</sequence>
<proteinExistence type="predicted"/>
<organism evidence="2">
    <name type="scientific">Medioppia subpectinata</name>
    <dbReference type="NCBI Taxonomy" id="1979941"/>
    <lineage>
        <taxon>Eukaryota</taxon>
        <taxon>Metazoa</taxon>
        <taxon>Ecdysozoa</taxon>
        <taxon>Arthropoda</taxon>
        <taxon>Chelicerata</taxon>
        <taxon>Arachnida</taxon>
        <taxon>Acari</taxon>
        <taxon>Acariformes</taxon>
        <taxon>Sarcoptiformes</taxon>
        <taxon>Oribatida</taxon>
        <taxon>Brachypylina</taxon>
        <taxon>Oppioidea</taxon>
        <taxon>Oppiidae</taxon>
        <taxon>Medioppia</taxon>
    </lineage>
</organism>
<keyword evidence="1" id="KW-0732">Signal</keyword>
<gene>
    <name evidence="2" type="ORF">OSB1V03_LOCUS13151</name>
</gene>
<evidence type="ECO:0000313" key="3">
    <source>
        <dbReference type="Proteomes" id="UP000759131"/>
    </source>
</evidence>
<protein>
    <submittedName>
        <fullName evidence="2">Uncharacterized protein</fullName>
    </submittedName>
</protein>
<feature type="signal peptide" evidence="1">
    <location>
        <begin position="1"/>
        <end position="18"/>
    </location>
</feature>
<keyword evidence="3" id="KW-1185">Reference proteome</keyword>
<reference evidence="2" key="1">
    <citation type="submission" date="2020-11" db="EMBL/GenBank/DDBJ databases">
        <authorList>
            <person name="Tran Van P."/>
        </authorList>
    </citation>
    <scope>NUCLEOTIDE SEQUENCE</scope>
</reference>
<dbReference type="EMBL" id="CAJPIZ010011493">
    <property type="protein sequence ID" value="CAG2113179.1"/>
    <property type="molecule type" value="Genomic_DNA"/>
</dbReference>
<dbReference type="Proteomes" id="UP000759131">
    <property type="component" value="Unassembled WGS sequence"/>
</dbReference>
<dbReference type="AlphaFoldDB" id="A0A7R9Q587"/>
<evidence type="ECO:0000313" key="2">
    <source>
        <dbReference type="EMBL" id="CAD7632749.1"/>
    </source>
</evidence>
<accession>A0A7R9Q587</accession>